<dbReference type="NCBIfam" id="NF041418">
    <property type="entry name" value="MbpA"/>
    <property type="match status" value="1"/>
</dbReference>
<proteinExistence type="predicted"/>
<evidence type="ECO:0000313" key="3">
    <source>
        <dbReference type="Proteomes" id="UP001597011"/>
    </source>
</evidence>
<protein>
    <submittedName>
        <fullName evidence="2">Mobilization protein MbpA</fullName>
    </submittedName>
</protein>
<evidence type="ECO:0000256" key="1">
    <source>
        <dbReference type="SAM" id="MobiDB-lite"/>
    </source>
</evidence>
<dbReference type="RefSeq" id="WP_379941561.1">
    <property type="nucleotide sequence ID" value="NZ_JBHTIB010000012.1"/>
</dbReference>
<reference evidence="3" key="1">
    <citation type="journal article" date="2019" name="Int. J. Syst. Evol. Microbiol.">
        <title>The Global Catalogue of Microorganisms (GCM) 10K type strain sequencing project: providing services to taxonomists for standard genome sequencing and annotation.</title>
        <authorList>
            <consortium name="The Broad Institute Genomics Platform"/>
            <consortium name="The Broad Institute Genome Sequencing Center for Infectious Disease"/>
            <person name="Wu L."/>
            <person name="Ma J."/>
        </authorList>
    </citation>
    <scope>NUCLEOTIDE SEQUENCE [LARGE SCALE GENOMIC DNA]</scope>
    <source>
        <strain evidence="3">CCUG 60529</strain>
    </source>
</reference>
<dbReference type="InterPro" id="IPR049793">
    <property type="entry name" value="MbpA-like"/>
</dbReference>
<dbReference type="Pfam" id="PF21983">
    <property type="entry name" value="NikA-like"/>
    <property type="match status" value="1"/>
</dbReference>
<keyword evidence="3" id="KW-1185">Reference proteome</keyword>
<accession>A0ABW3BSE2</accession>
<dbReference type="EMBL" id="JBHTIB010000012">
    <property type="protein sequence ID" value="MFD0835966.1"/>
    <property type="molecule type" value="Genomic_DNA"/>
</dbReference>
<organism evidence="2 3">
    <name type="scientific">Mariniflexile aquimaris</name>
    <dbReference type="NCBI Taxonomy" id="881009"/>
    <lineage>
        <taxon>Bacteria</taxon>
        <taxon>Pseudomonadati</taxon>
        <taxon>Bacteroidota</taxon>
        <taxon>Flavobacteriia</taxon>
        <taxon>Flavobacteriales</taxon>
        <taxon>Flavobacteriaceae</taxon>
        <taxon>Mariniflexile</taxon>
    </lineage>
</organism>
<dbReference type="Proteomes" id="UP001597011">
    <property type="component" value="Unassembled WGS sequence"/>
</dbReference>
<comment type="caution">
    <text evidence="2">The sequence shown here is derived from an EMBL/GenBank/DDBJ whole genome shotgun (WGS) entry which is preliminary data.</text>
</comment>
<feature type="compositionally biased region" description="Polar residues" evidence="1">
    <location>
        <begin position="7"/>
        <end position="16"/>
    </location>
</feature>
<gene>
    <name evidence="2" type="primary">mbpA</name>
    <name evidence="2" type="ORF">ACFQ0I_09335</name>
</gene>
<evidence type="ECO:0000313" key="2">
    <source>
        <dbReference type="EMBL" id="MFD0835966.1"/>
    </source>
</evidence>
<feature type="region of interest" description="Disordered" evidence="1">
    <location>
        <begin position="1"/>
        <end position="20"/>
    </location>
</feature>
<dbReference type="InterPro" id="IPR053842">
    <property type="entry name" value="NikA-like"/>
</dbReference>
<sequence length="175" mass="20602">MADDNNFDFTPKNNEGQKQRTVKIPTEALDNLEALDMEVVLNLSETELSMGRNSRCVSVDTFSFAPEGRKEKKRVFKGKEDLVKFRCTVYEKKLLNIKATRSGLTLSEYIRRSLFEQEITERFTEEHIELYKMLIKYHNNFKSIGNMFKKRNPKLMEEVHTLANDIKEHLKKFQS</sequence>
<name>A0ABW3BSE2_9FLAO</name>